<dbReference type="STRING" id="314287.GB2207_10371"/>
<keyword evidence="4 6" id="KW-0949">S-adenosyl-L-methionine</keyword>
<dbReference type="NCBIfam" id="TIGR00479">
    <property type="entry name" value="rumA"/>
    <property type="match status" value="1"/>
</dbReference>
<keyword evidence="1" id="KW-0004">4Fe-4S</keyword>
<proteinExistence type="inferred from homology"/>
<evidence type="ECO:0000313" key="9">
    <source>
        <dbReference type="EMBL" id="EAS48209.1"/>
    </source>
</evidence>
<evidence type="ECO:0000313" key="10">
    <source>
        <dbReference type="Proteomes" id="UP000005555"/>
    </source>
</evidence>
<dbReference type="HOGENOM" id="CLU_014689_8_2_6"/>
<feature type="active site" description="Nucleophile" evidence="6">
    <location>
        <position position="397"/>
    </location>
</feature>
<evidence type="ECO:0000256" key="5">
    <source>
        <dbReference type="ARBA" id="ARBA00023014"/>
    </source>
</evidence>
<dbReference type="eggNOG" id="COG2265">
    <property type="taxonomic scope" value="Bacteria"/>
</dbReference>
<gene>
    <name evidence="9" type="ORF">GB2207_10371</name>
</gene>
<dbReference type="SUPFAM" id="SSF50249">
    <property type="entry name" value="Nucleic acid-binding proteins"/>
    <property type="match status" value="1"/>
</dbReference>
<evidence type="ECO:0000256" key="1">
    <source>
        <dbReference type="ARBA" id="ARBA00022485"/>
    </source>
</evidence>
<dbReference type="SUPFAM" id="SSF53335">
    <property type="entry name" value="S-adenosyl-L-methionine-dependent methyltransferases"/>
    <property type="match status" value="1"/>
</dbReference>
<feature type="binding site" evidence="6">
    <location>
        <position position="324"/>
    </location>
    <ligand>
        <name>S-adenosyl-L-methionine</name>
        <dbReference type="ChEBI" id="CHEBI:59789"/>
    </ligand>
</feature>
<dbReference type="Pfam" id="PF05958">
    <property type="entry name" value="tRNA_U5-meth_tr"/>
    <property type="match status" value="1"/>
</dbReference>
<name>Q1YU49_9GAMM</name>
<evidence type="ECO:0000256" key="6">
    <source>
        <dbReference type="PROSITE-ProRule" id="PRU01024"/>
    </source>
</evidence>
<protein>
    <submittedName>
        <fullName evidence="9">RNA methyltransferase, TrmA family protein</fullName>
    </submittedName>
</protein>
<sequence>MTTQDAAMANEAPLICEIVDLIHDGRGVGRPDGKACFIDGALPGETVEFRRHNQKRNYDEAHVINIVAASPSRVEPLCKHFPRCGGCTLQHLDHGAQIAFKQQQLLDSLQRVDLSPEIILPALSAPQWGYRRRARLAVQRAKDGQIIVGFRNAGSRRIEPITECHVLAEPLPEIVAALPGWMVNFPSGIRLSEIELLSADNAVAIAIEASRVPSASEREAMLAELTFTDAQLWWKTEKQTAFKRIDGGDQALHVVLNDRIELQVEPGQFVQVNSEINRQMIDQVLDLVRTPNSERASVAVDLFCGSGNFSLPLAAQFDRVIGIEGLSELVGKAQENAQRNNVSNAEFVVSDLSNWTGMRKIKGKVDLVLLDPPRSGAAGVMPWVVKTKAKQVVYISCHPSTMVRDLKVLVEAGYKMIAAGVMDMFPHTAHVEAIALLEK</sequence>
<dbReference type="PROSITE" id="PS51687">
    <property type="entry name" value="SAM_MT_RNA_M5U"/>
    <property type="match status" value="1"/>
</dbReference>
<evidence type="ECO:0000259" key="8">
    <source>
        <dbReference type="PROSITE" id="PS50926"/>
    </source>
</evidence>
<dbReference type="InterPro" id="IPR030390">
    <property type="entry name" value="MeTrfase_TrmA_AS"/>
</dbReference>
<dbReference type="PROSITE" id="PS01231">
    <property type="entry name" value="TRMA_2"/>
    <property type="match status" value="1"/>
</dbReference>
<evidence type="ECO:0000256" key="2">
    <source>
        <dbReference type="ARBA" id="ARBA00022603"/>
    </source>
</evidence>
<keyword evidence="3 6" id="KW-0808">Transferase</keyword>
<keyword evidence="1" id="KW-0479">Metal-binding</keyword>
<dbReference type="GO" id="GO:0070041">
    <property type="term" value="F:rRNA (uridine-C5-)-methyltransferase activity"/>
    <property type="evidence" value="ECO:0007669"/>
    <property type="project" value="TreeGrafter"/>
</dbReference>
<dbReference type="Gene3D" id="2.40.50.140">
    <property type="entry name" value="Nucleic acid-binding proteins"/>
    <property type="match status" value="1"/>
</dbReference>
<dbReference type="PANTHER" id="PTHR11061">
    <property type="entry name" value="RNA M5U METHYLTRANSFERASE"/>
    <property type="match status" value="1"/>
</dbReference>
<dbReference type="InterPro" id="IPR030391">
    <property type="entry name" value="MeTrfase_TrmA_CS"/>
</dbReference>
<dbReference type="EMBL" id="AAPI01000001">
    <property type="protein sequence ID" value="EAS48209.1"/>
    <property type="molecule type" value="Genomic_DNA"/>
</dbReference>
<dbReference type="InterPro" id="IPR002792">
    <property type="entry name" value="TRAM_dom"/>
</dbReference>
<feature type="binding site" evidence="6">
    <location>
        <position position="303"/>
    </location>
    <ligand>
        <name>S-adenosyl-L-methionine</name>
        <dbReference type="ChEBI" id="CHEBI:59789"/>
    </ligand>
</feature>
<comment type="similarity">
    <text evidence="6">Belongs to the class I-like SAM-binding methyltransferase superfamily. RNA M5U methyltransferase family.</text>
</comment>
<dbReference type="InterPro" id="IPR012340">
    <property type="entry name" value="NA-bd_OB-fold"/>
</dbReference>
<evidence type="ECO:0000256" key="3">
    <source>
        <dbReference type="ARBA" id="ARBA00022679"/>
    </source>
</evidence>
<dbReference type="InterPro" id="IPR029063">
    <property type="entry name" value="SAM-dependent_MTases_sf"/>
</dbReference>
<keyword evidence="1" id="KW-0408">Iron</keyword>
<feature type="binding site" evidence="6">
    <location>
        <position position="271"/>
    </location>
    <ligand>
        <name>S-adenosyl-L-methionine</name>
        <dbReference type="ChEBI" id="CHEBI:59789"/>
    </ligand>
</feature>
<organism evidence="9 10">
    <name type="scientific">gamma proteobacterium HTCC2207</name>
    <dbReference type="NCBI Taxonomy" id="314287"/>
    <lineage>
        <taxon>Bacteria</taxon>
        <taxon>Pseudomonadati</taxon>
        <taxon>Pseudomonadota</taxon>
        <taxon>Gammaproteobacteria</taxon>
        <taxon>Cellvibrionales</taxon>
        <taxon>Porticoccaceae</taxon>
        <taxon>SAR92 clade</taxon>
    </lineage>
</organism>
<feature type="domain" description="TRAM" evidence="8">
    <location>
        <begin position="6"/>
        <end position="65"/>
    </location>
</feature>
<dbReference type="GO" id="GO:0070475">
    <property type="term" value="P:rRNA base methylation"/>
    <property type="evidence" value="ECO:0007669"/>
    <property type="project" value="TreeGrafter"/>
</dbReference>
<dbReference type="Gene3D" id="2.40.50.1070">
    <property type="match status" value="1"/>
</dbReference>
<keyword evidence="10" id="KW-1185">Reference proteome</keyword>
<keyword evidence="2 6" id="KW-0489">Methyltransferase</keyword>
<dbReference type="InterPro" id="IPR010280">
    <property type="entry name" value="U5_MeTrfase_fam"/>
</dbReference>
<accession>Q1YU49</accession>
<feature type="binding site" evidence="6">
    <location>
        <position position="371"/>
    </location>
    <ligand>
        <name>S-adenosyl-L-methionine</name>
        <dbReference type="ChEBI" id="CHEBI:59789"/>
    </ligand>
</feature>
<dbReference type="Gene3D" id="3.40.50.150">
    <property type="entry name" value="Vaccinia Virus protein VP39"/>
    <property type="match status" value="1"/>
</dbReference>
<dbReference type="PROSITE" id="PS50926">
    <property type="entry name" value="TRAM"/>
    <property type="match status" value="1"/>
</dbReference>
<dbReference type="AlphaFoldDB" id="Q1YU49"/>
<evidence type="ECO:0000256" key="4">
    <source>
        <dbReference type="ARBA" id="ARBA00022691"/>
    </source>
</evidence>
<dbReference type="OrthoDB" id="9804590at2"/>
<feature type="active site" evidence="7">
    <location>
        <position position="397"/>
    </location>
</feature>
<dbReference type="PANTHER" id="PTHR11061:SF49">
    <property type="entry name" value="23S RRNA (URACIL(1939)-C(5))-METHYLTRANSFERASE RLMD"/>
    <property type="match status" value="1"/>
</dbReference>
<dbReference type="PROSITE" id="PS01230">
    <property type="entry name" value="TRMA_1"/>
    <property type="match status" value="1"/>
</dbReference>
<reference evidence="9 10" key="1">
    <citation type="submission" date="2006-03" db="EMBL/GenBank/DDBJ databases">
        <authorList>
            <person name="Giovannoni S.J."/>
            <person name="Cho J.-C."/>
            <person name="Ferriera S."/>
            <person name="Johnson J."/>
            <person name="Kravitz S."/>
            <person name="Halpern A."/>
            <person name="Remington K."/>
            <person name="Beeson K."/>
            <person name="Tran B."/>
            <person name="Rogers Y.-H."/>
            <person name="Friedman R."/>
            <person name="Venter J.C."/>
        </authorList>
    </citation>
    <scope>NUCLEOTIDE SEQUENCE [LARGE SCALE GENOMIC DNA]</scope>
    <source>
        <strain evidence="9 10">HTCC2207</strain>
    </source>
</reference>
<keyword evidence="5" id="KW-0411">Iron-sulfur</keyword>
<dbReference type="FunFam" id="2.40.50.140:FF:000097">
    <property type="entry name" value="23S rRNA (uracil(1939)-C(5))-methyltransferase RlmD"/>
    <property type="match status" value="1"/>
</dbReference>
<evidence type="ECO:0000256" key="7">
    <source>
        <dbReference type="PROSITE-ProRule" id="PRU10015"/>
    </source>
</evidence>
<comment type="caution">
    <text evidence="9">The sequence shown here is derived from an EMBL/GenBank/DDBJ whole genome shotgun (WGS) entry which is preliminary data.</text>
</comment>
<dbReference type="Proteomes" id="UP000005555">
    <property type="component" value="Unassembled WGS sequence"/>
</dbReference>
<dbReference type="GO" id="GO:0051539">
    <property type="term" value="F:4 iron, 4 sulfur cluster binding"/>
    <property type="evidence" value="ECO:0007669"/>
    <property type="project" value="UniProtKB-KW"/>
</dbReference>
<dbReference type="CDD" id="cd02440">
    <property type="entry name" value="AdoMet_MTases"/>
    <property type="match status" value="1"/>
</dbReference>